<dbReference type="EMBL" id="CAJPVJ010000545">
    <property type="protein sequence ID" value="CAG2162811.1"/>
    <property type="molecule type" value="Genomic_DNA"/>
</dbReference>
<organism evidence="2">
    <name type="scientific">Oppiella nova</name>
    <dbReference type="NCBI Taxonomy" id="334625"/>
    <lineage>
        <taxon>Eukaryota</taxon>
        <taxon>Metazoa</taxon>
        <taxon>Ecdysozoa</taxon>
        <taxon>Arthropoda</taxon>
        <taxon>Chelicerata</taxon>
        <taxon>Arachnida</taxon>
        <taxon>Acari</taxon>
        <taxon>Acariformes</taxon>
        <taxon>Sarcoptiformes</taxon>
        <taxon>Oribatida</taxon>
        <taxon>Brachypylina</taxon>
        <taxon>Oppioidea</taxon>
        <taxon>Oppiidae</taxon>
        <taxon>Oppiella</taxon>
    </lineage>
</organism>
<protein>
    <submittedName>
        <fullName evidence="2">Uncharacterized protein</fullName>
    </submittedName>
</protein>
<dbReference type="Proteomes" id="UP000728032">
    <property type="component" value="Unassembled WGS sequence"/>
</dbReference>
<feature type="signal peptide" evidence="1">
    <location>
        <begin position="1"/>
        <end position="16"/>
    </location>
</feature>
<evidence type="ECO:0000313" key="2">
    <source>
        <dbReference type="EMBL" id="CAD7640131.1"/>
    </source>
</evidence>
<accession>A0A7R9LEC5</accession>
<proteinExistence type="predicted"/>
<evidence type="ECO:0000256" key="1">
    <source>
        <dbReference type="SAM" id="SignalP"/>
    </source>
</evidence>
<name>A0A7R9LEC5_9ACAR</name>
<evidence type="ECO:0000313" key="3">
    <source>
        <dbReference type="Proteomes" id="UP000728032"/>
    </source>
</evidence>
<dbReference type="AlphaFoldDB" id="A0A7R9LEC5"/>
<feature type="chain" id="PRO_5036403495" evidence="1">
    <location>
        <begin position="17"/>
        <end position="407"/>
    </location>
</feature>
<dbReference type="OrthoDB" id="6514829at2759"/>
<gene>
    <name evidence="2" type="ORF">ONB1V03_LOCUS2400</name>
</gene>
<keyword evidence="3" id="KW-1185">Reference proteome</keyword>
<keyword evidence="1" id="KW-0732">Signal</keyword>
<dbReference type="EMBL" id="OC915370">
    <property type="protein sequence ID" value="CAD7640131.1"/>
    <property type="molecule type" value="Genomic_DNA"/>
</dbReference>
<sequence>MIAKVLILALAAAVNCQYISNYNTGLYGAGLGGLGGYYGAGVSGGVVGGLPVYRSSALYGGLYGANNLGYGANFGRVAGLGALRTSGAIVGGGALGYGTGALVAGGLPAYGVAAPAVSTIGLGQVGLGVNTGSLGVNQYLSNLNIARGVSVQQAGPINAAVQTISRTVDYRPVPYSGEPAVVQDIDVPPQESPLRINFQSKSSPLAVTQQHIPAEPGQVQVTQSEDEPQTAVHQVTRPVIQQVQEVIQPYRTLTQVVEPVIEQTHTNIAQGEGVRLTGLTSGIVGGTGQLAASGVGIAGVPVVSGAAVQRPLIGGLGLGLTQGYGLARQGGLYNTGLIGARAYGTGLNTGLIGARAYGTGLNTGLIGAQGYGLGGYRTLGYGYGNGLGLNGLSGLSTYGTTARIARY</sequence>
<reference evidence="2" key="1">
    <citation type="submission" date="2020-11" db="EMBL/GenBank/DDBJ databases">
        <authorList>
            <person name="Tran Van P."/>
        </authorList>
    </citation>
    <scope>NUCLEOTIDE SEQUENCE</scope>
</reference>